<keyword evidence="3" id="KW-1185">Reference proteome</keyword>
<name>A0AAW2GIM9_9HYME</name>
<accession>A0AAW2GIM9</accession>
<proteinExistence type="predicted"/>
<feature type="region of interest" description="Disordered" evidence="1">
    <location>
        <begin position="151"/>
        <end position="174"/>
    </location>
</feature>
<comment type="caution">
    <text evidence="2">The sequence shown here is derived from an EMBL/GenBank/DDBJ whole genome shotgun (WGS) entry which is preliminary data.</text>
</comment>
<feature type="compositionally biased region" description="Basic and acidic residues" evidence="1">
    <location>
        <begin position="82"/>
        <end position="95"/>
    </location>
</feature>
<feature type="compositionally biased region" description="Basic and acidic residues" evidence="1">
    <location>
        <begin position="151"/>
        <end position="166"/>
    </location>
</feature>
<dbReference type="AlphaFoldDB" id="A0AAW2GIM9"/>
<evidence type="ECO:0000313" key="3">
    <source>
        <dbReference type="Proteomes" id="UP001430953"/>
    </source>
</evidence>
<protein>
    <submittedName>
        <fullName evidence="2">Uncharacterized protein</fullName>
    </submittedName>
</protein>
<organism evidence="2 3">
    <name type="scientific">Cardiocondyla obscurior</name>
    <dbReference type="NCBI Taxonomy" id="286306"/>
    <lineage>
        <taxon>Eukaryota</taxon>
        <taxon>Metazoa</taxon>
        <taxon>Ecdysozoa</taxon>
        <taxon>Arthropoda</taxon>
        <taxon>Hexapoda</taxon>
        <taxon>Insecta</taxon>
        <taxon>Pterygota</taxon>
        <taxon>Neoptera</taxon>
        <taxon>Endopterygota</taxon>
        <taxon>Hymenoptera</taxon>
        <taxon>Apocrita</taxon>
        <taxon>Aculeata</taxon>
        <taxon>Formicoidea</taxon>
        <taxon>Formicidae</taxon>
        <taxon>Myrmicinae</taxon>
        <taxon>Cardiocondyla</taxon>
    </lineage>
</organism>
<reference evidence="2 3" key="1">
    <citation type="submission" date="2023-03" db="EMBL/GenBank/DDBJ databases">
        <title>High recombination rates correlate with genetic variation in Cardiocondyla obscurior ants.</title>
        <authorList>
            <person name="Errbii M."/>
        </authorList>
    </citation>
    <scope>NUCLEOTIDE SEQUENCE [LARGE SCALE GENOMIC DNA]</scope>
    <source>
        <strain evidence="2">Alpha-2009</strain>
        <tissue evidence="2">Whole body</tissue>
    </source>
</reference>
<dbReference type="EMBL" id="JADYXP020000004">
    <property type="protein sequence ID" value="KAL0127076.1"/>
    <property type="molecule type" value="Genomic_DNA"/>
</dbReference>
<dbReference type="Proteomes" id="UP001430953">
    <property type="component" value="Unassembled WGS sequence"/>
</dbReference>
<feature type="region of interest" description="Disordered" evidence="1">
    <location>
        <begin position="71"/>
        <end position="95"/>
    </location>
</feature>
<sequence length="174" mass="19950">MSYSSALPPPPCHLPSEREPLSRLVRHFSFFSDETFAAPTPCIRSSFPLFFPSRRKRSLLRALVTPSSSLPRAAARRATMSGRERSSKTERKRASISRDFHIGRNSRTAMLYSNRTLTVLLSLEWLRHSERTSNAATANIVPVSYLIRDEKREREREREKTRESMHACDSITLA</sequence>
<evidence type="ECO:0000256" key="1">
    <source>
        <dbReference type="SAM" id="MobiDB-lite"/>
    </source>
</evidence>
<evidence type="ECO:0000313" key="2">
    <source>
        <dbReference type="EMBL" id="KAL0127076.1"/>
    </source>
</evidence>
<gene>
    <name evidence="2" type="ORF">PUN28_005415</name>
</gene>